<dbReference type="Gene3D" id="3.90.550.10">
    <property type="entry name" value="Spore Coat Polysaccharide Biosynthesis Protein SpsA, Chain A"/>
    <property type="match status" value="1"/>
</dbReference>
<evidence type="ECO:0000256" key="2">
    <source>
        <dbReference type="ARBA" id="ARBA00022676"/>
    </source>
</evidence>
<dbReference type="PANTHER" id="PTHR43685">
    <property type="entry name" value="GLYCOSYLTRANSFERASE"/>
    <property type="match status" value="1"/>
</dbReference>
<evidence type="ECO:0000259" key="4">
    <source>
        <dbReference type="Pfam" id="PF00535"/>
    </source>
</evidence>
<comment type="similarity">
    <text evidence="1">Belongs to the glycosyltransferase 2 family.</text>
</comment>
<dbReference type="PANTHER" id="PTHR43685:SF5">
    <property type="entry name" value="GLYCOSYLTRANSFERASE EPSE-RELATED"/>
    <property type="match status" value="1"/>
</dbReference>
<dbReference type="Pfam" id="PF00535">
    <property type="entry name" value="Glycos_transf_2"/>
    <property type="match status" value="1"/>
</dbReference>
<gene>
    <name evidence="5" type="ORF">D3Z33_14100</name>
</gene>
<dbReference type="EMBL" id="QXXA01000017">
    <property type="protein sequence ID" value="NBI07990.1"/>
    <property type="molecule type" value="Genomic_DNA"/>
</dbReference>
<sequence length="270" mass="31579">MKVDVSIIMGIYNCEKTLSDTIDSIINQTYKNWELIMCDDGSSDATYRIAKEYSNKDNRIKVIKNSENLRLPKTLNNCLEHAMGEYIMRHDGDDIMVSNRIEKQLKYMKISNCDVCGAGAYIFDDSGVWGLRQPEKYPSSKSMVLGAPFIHPTVIMKKSTLLQVDGYSDNELTRKRLEDYDLWLKLLEKNFVFQNIQEPLIYFRENKNSYNRKKKKFRMAETKARLIACSRLKIPYLQRIFALKPLVVMMIPKKILRKYHIRKASFSISK</sequence>
<feature type="domain" description="Glycosyltransferase 2-like" evidence="4">
    <location>
        <begin position="6"/>
        <end position="134"/>
    </location>
</feature>
<dbReference type="AlphaFoldDB" id="A0A845R0N2"/>
<proteinExistence type="inferred from homology"/>
<dbReference type="RefSeq" id="WP_160198453.1">
    <property type="nucleotide sequence ID" value="NZ_QXXA01000017.1"/>
</dbReference>
<dbReference type="InterPro" id="IPR029044">
    <property type="entry name" value="Nucleotide-diphossugar_trans"/>
</dbReference>
<evidence type="ECO:0000256" key="3">
    <source>
        <dbReference type="ARBA" id="ARBA00022679"/>
    </source>
</evidence>
<dbReference type="InterPro" id="IPR050834">
    <property type="entry name" value="Glycosyltransf_2"/>
</dbReference>
<dbReference type="InterPro" id="IPR001173">
    <property type="entry name" value="Glyco_trans_2-like"/>
</dbReference>
<comment type="caution">
    <text evidence="5">The sequence shown here is derived from an EMBL/GenBank/DDBJ whole genome shotgun (WGS) entry which is preliminary data.</text>
</comment>
<evidence type="ECO:0000313" key="6">
    <source>
        <dbReference type="Proteomes" id="UP000467132"/>
    </source>
</evidence>
<keyword evidence="2" id="KW-0328">Glycosyltransferase</keyword>
<keyword evidence="3 5" id="KW-0808">Transferase</keyword>
<reference evidence="5 6" key="1">
    <citation type="submission" date="2018-08" db="EMBL/GenBank/DDBJ databases">
        <title>Murine metabolic-syndrome-specific gut microbial biobank.</title>
        <authorList>
            <person name="Liu C."/>
        </authorList>
    </citation>
    <scope>NUCLEOTIDE SEQUENCE [LARGE SCALE GENOMIC DNA]</scope>
    <source>
        <strain evidence="5 6">583</strain>
    </source>
</reference>
<evidence type="ECO:0000256" key="1">
    <source>
        <dbReference type="ARBA" id="ARBA00006739"/>
    </source>
</evidence>
<organism evidence="5 6">
    <name type="scientific">Senegalia massiliensis</name>
    <dbReference type="NCBI Taxonomy" id="1720316"/>
    <lineage>
        <taxon>Bacteria</taxon>
        <taxon>Bacillati</taxon>
        <taxon>Bacillota</taxon>
        <taxon>Clostridia</taxon>
        <taxon>Eubacteriales</taxon>
        <taxon>Clostridiaceae</taxon>
        <taxon>Senegalia</taxon>
    </lineage>
</organism>
<keyword evidence="6" id="KW-1185">Reference proteome</keyword>
<dbReference type="SUPFAM" id="SSF53448">
    <property type="entry name" value="Nucleotide-diphospho-sugar transferases"/>
    <property type="match status" value="1"/>
</dbReference>
<evidence type="ECO:0000313" key="5">
    <source>
        <dbReference type="EMBL" id="NBI07990.1"/>
    </source>
</evidence>
<dbReference type="OrthoDB" id="9815829at2"/>
<dbReference type="GO" id="GO:0016757">
    <property type="term" value="F:glycosyltransferase activity"/>
    <property type="evidence" value="ECO:0007669"/>
    <property type="project" value="UniProtKB-KW"/>
</dbReference>
<dbReference type="Proteomes" id="UP000467132">
    <property type="component" value="Unassembled WGS sequence"/>
</dbReference>
<protein>
    <submittedName>
        <fullName evidence="5">Glycosyltransferase</fullName>
    </submittedName>
</protein>
<name>A0A845R0N2_9CLOT</name>
<accession>A0A845R0N2</accession>